<reference evidence="1" key="1">
    <citation type="submission" date="2020-08" db="EMBL/GenBank/DDBJ databases">
        <title>Genome public.</title>
        <authorList>
            <person name="Liu C."/>
            <person name="Sun Q."/>
        </authorList>
    </citation>
    <scope>NUCLEOTIDE SEQUENCE</scope>
    <source>
        <strain evidence="1">BX22</strain>
    </source>
</reference>
<dbReference type="Proteomes" id="UP000637359">
    <property type="component" value="Unassembled WGS sequence"/>
</dbReference>
<gene>
    <name evidence="1" type="ORF">H8S33_17140</name>
</gene>
<evidence type="ECO:0000313" key="2">
    <source>
        <dbReference type="Proteomes" id="UP000637359"/>
    </source>
</evidence>
<organism evidence="1 2">
    <name type="scientific">Ornithinibacillus hominis</name>
    <dbReference type="NCBI Taxonomy" id="2763055"/>
    <lineage>
        <taxon>Bacteria</taxon>
        <taxon>Bacillati</taxon>
        <taxon>Bacillota</taxon>
        <taxon>Bacilli</taxon>
        <taxon>Bacillales</taxon>
        <taxon>Bacillaceae</taxon>
        <taxon>Ornithinibacillus</taxon>
    </lineage>
</organism>
<comment type="caution">
    <text evidence="1">The sequence shown here is derived from an EMBL/GenBank/DDBJ whole genome shotgun (WGS) entry which is preliminary data.</text>
</comment>
<dbReference type="AlphaFoldDB" id="A0A923L8N1"/>
<sequence>MVDESKFSNETYEAIEKVYESLPCYLGKKTNFPSWFGDEEKGDNHFITVSFEPSGLQFWGKLPISDFLKWQNKFHELIANFPFKYEY</sequence>
<dbReference type="EMBL" id="JACOOL010000016">
    <property type="protein sequence ID" value="MBC5638503.1"/>
    <property type="molecule type" value="Genomic_DNA"/>
</dbReference>
<evidence type="ECO:0000313" key="1">
    <source>
        <dbReference type="EMBL" id="MBC5638503.1"/>
    </source>
</evidence>
<accession>A0A923L8N1</accession>
<keyword evidence="2" id="KW-1185">Reference proteome</keyword>
<name>A0A923L8N1_9BACI</name>
<protein>
    <submittedName>
        <fullName evidence="1">Uncharacterized protein</fullName>
    </submittedName>
</protein>
<proteinExistence type="predicted"/>